<evidence type="ECO:0000313" key="10">
    <source>
        <dbReference type="Ensembl" id="ENSNNAP00000012656.1"/>
    </source>
</evidence>
<evidence type="ECO:0000256" key="1">
    <source>
        <dbReference type="ARBA" id="ARBA00004123"/>
    </source>
</evidence>
<comment type="similarity">
    <text evidence="2 8">Belongs to the HSF family.</text>
</comment>
<protein>
    <recommendedName>
        <fullName evidence="9">HSF-type DNA-binding domain-containing protein</fullName>
    </recommendedName>
</protein>
<keyword evidence="6" id="KW-0804">Transcription</keyword>
<evidence type="ECO:0000313" key="11">
    <source>
        <dbReference type="Proteomes" id="UP000694559"/>
    </source>
</evidence>
<evidence type="ECO:0000259" key="9">
    <source>
        <dbReference type="PROSITE" id="PS00434"/>
    </source>
</evidence>
<dbReference type="GO" id="GO:0005634">
    <property type="term" value="C:nucleus"/>
    <property type="evidence" value="ECO:0007669"/>
    <property type="project" value="UniProtKB-SubCell"/>
</dbReference>
<evidence type="ECO:0000256" key="4">
    <source>
        <dbReference type="ARBA" id="ARBA00023016"/>
    </source>
</evidence>
<reference evidence="10" key="2">
    <citation type="submission" date="2025-09" db="UniProtKB">
        <authorList>
            <consortium name="Ensembl"/>
        </authorList>
    </citation>
    <scope>IDENTIFICATION</scope>
</reference>
<dbReference type="InterPro" id="IPR036390">
    <property type="entry name" value="WH_DNA-bd_sf"/>
</dbReference>
<evidence type="ECO:0000256" key="3">
    <source>
        <dbReference type="ARBA" id="ARBA00023015"/>
    </source>
</evidence>
<keyword evidence="5" id="KW-0238">DNA-binding</keyword>
<feature type="domain" description="HSF-type DNA-binding" evidence="9">
    <location>
        <begin position="48"/>
        <end position="72"/>
    </location>
</feature>
<reference evidence="10" key="1">
    <citation type="submission" date="2025-08" db="UniProtKB">
        <authorList>
            <consortium name="Ensembl"/>
        </authorList>
    </citation>
    <scope>IDENTIFICATION</scope>
</reference>
<evidence type="ECO:0000256" key="8">
    <source>
        <dbReference type="RuleBase" id="RU004020"/>
    </source>
</evidence>
<evidence type="ECO:0000256" key="5">
    <source>
        <dbReference type="ARBA" id="ARBA00023125"/>
    </source>
</evidence>
<dbReference type="FunFam" id="1.10.10.10:FF:000027">
    <property type="entry name" value="Heat shock transcription factor 1"/>
    <property type="match status" value="1"/>
</dbReference>
<dbReference type="Proteomes" id="UP000694559">
    <property type="component" value="Unplaced"/>
</dbReference>
<dbReference type="GO" id="GO:0003700">
    <property type="term" value="F:DNA-binding transcription factor activity"/>
    <property type="evidence" value="ECO:0007669"/>
    <property type="project" value="InterPro"/>
</dbReference>
<dbReference type="SUPFAM" id="SSF46785">
    <property type="entry name" value="Winged helix' DNA-binding domain"/>
    <property type="match status" value="1"/>
</dbReference>
<dbReference type="GeneTree" id="ENSGT00940000158063"/>
<keyword evidence="4" id="KW-0346">Stress response</keyword>
<keyword evidence="3" id="KW-0805">Transcription regulation</keyword>
<keyword evidence="11" id="KW-1185">Reference proteome</keyword>
<dbReference type="Gene3D" id="1.10.10.10">
    <property type="entry name" value="Winged helix-like DNA-binding domain superfamily/Winged helix DNA-binding domain"/>
    <property type="match status" value="1"/>
</dbReference>
<organism evidence="10 11">
    <name type="scientific">Naja naja</name>
    <name type="common">Indian cobra</name>
    <dbReference type="NCBI Taxonomy" id="35670"/>
    <lineage>
        <taxon>Eukaryota</taxon>
        <taxon>Metazoa</taxon>
        <taxon>Chordata</taxon>
        <taxon>Craniata</taxon>
        <taxon>Vertebrata</taxon>
        <taxon>Euteleostomi</taxon>
        <taxon>Lepidosauria</taxon>
        <taxon>Squamata</taxon>
        <taxon>Bifurcata</taxon>
        <taxon>Unidentata</taxon>
        <taxon>Episquamata</taxon>
        <taxon>Toxicofera</taxon>
        <taxon>Serpentes</taxon>
        <taxon>Colubroidea</taxon>
        <taxon>Elapidae</taxon>
        <taxon>Elapinae</taxon>
        <taxon>Naja</taxon>
    </lineage>
</organism>
<keyword evidence="7" id="KW-0539">Nucleus</keyword>
<dbReference type="GO" id="GO:0043565">
    <property type="term" value="F:sequence-specific DNA binding"/>
    <property type="evidence" value="ECO:0007669"/>
    <property type="project" value="InterPro"/>
</dbReference>
<dbReference type="Ensembl" id="ENSNNAT00000013246.1">
    <property type="protein sequence ID" value="ENSNNAP00000012656.1"/>
    <property type="gene ID" value="ENSNNAG00000008496.1"/>
</dbReference>
<dbReference type="PANTHER" id="PTHR10015">
    <property type="entry name" value="HEAT SHOCK TRANSCRIPTION FACTOR"/>
    <property type="match status" value="1"/>
</dbReference>
<dbReference type="Pfam" id="PF00447">
    <property type="entry name" value="HSF_DNA-bind"/>
    <property type="match status" value="1"/>
</dbReference>
<dbReference type="PRINTS" id="PR00056">
    <property type="entry name" value="HSFDOMAIN"/>
</dbReference>
<proteinExistence type="inferred from homology"/>
<sequence length="185" mass="21342">MKRCSVPAFLTKLWTLVEDPETNHLICWNTNGTSFHVFDQSQFAKEVLPKYFKHNNMASFVRQLNMYGFRKVVNIEQGGLVKPERDDTEFQHLYFLQGHEHLLELIKRKVGDALLTFGKIHPGCDDPGWGYKINTRYFHALFPALARTHVRPLIQLSQLQPMKRIKALSSPIDHDSPLSCPPCVP</sequence>
<accession>A0A8C6XEJ6</accession>
<name>A0A8C6XEJ6_NAJNA</name>
<dbReference type="OrthoDB" id="60033at2759"/>
<dbReference type="InterPro" id="IPR036388">
    <property type="entry name" value="WH-like_DNA-bd_sf"/>
</dbReference>
<evidence type="ECO:0000256" key="6">
    <source>
        <dbReference type="ARBA" id="ARBA00023163"/>
    </source>
</evidence>
<dbReference type="InterPro" id="IPR000232">
    <property type="entry name" value="HSF_DNA-bd"/>
</dbReference>
<dbReference type="PANTHER" id="PTHR10015:SF213">
    <property type="entry name" value="HEAT SHOCK FACTOR PROTEIN 4"/>
    <property type="match status" value="1"/>
</dbReference>
<dbReference type="AlphaFoldDB" id="A0A8C6XEJ6"/>
<dbReference type="PROSITE" id="PS00434">
    <property type="entry name" value="HSF_DOMAIN"/>
    <property type="match status" value="1"/>
</dbReference>
<evidence type="ECO:0000256" key="7">
    <source>
        <dbReference type="ARBA" id="ARBA00023242"/>
    </source>
</evidence>
<comment type="subcellular location">
    <subcellularLocation>
        <location evidence="1">Nucleus</location>
    </subcellularLocation>
</comment>
<dbReference type="SMART" id="SM00415">
    <property type="entry name" value="HSF"/>
    <property type="match status" value="1"/>
</dbReference>
<evidence type="ECO:0000256" key="2">
    <source>
        <dbReference type="ARBA" id="ARBA00006403"/>
    </source>
</evidence>